<evidence type="ECO:0000313" key="2">
    <source>
        <dbReference type="EMBL" id="EDN01466.1"/>
    </source>
</evidence>
<keyword evidence="3" id="KW-1185">Reference proteome</keyword>
<dbReference type="AlphaFoldDB" id="A6NQX0"/>
<protein>
    <submittedName>
        <fullName evidence="2">Uncharacterized protein</fullName>
    </submittedName>
</protein>
<dbReference type="EMBL" id="AAXG02000005">
    <property type="protein sequence ID" value="EDN01466.1"/>
    <property type="molecule type" value="Genomic_DNA"/>
</dbReference>
<comment type="caution">
    <text evidence="2">The sequence shown here is derived from an EMBL/GenBank/DDBJ whole genome shotgun (WGS) entry which is preliminary data.</text>
</comment>
<dbReference type="Proteomes" id="UP000003639">
    <property type="component" value="Unassembled WGS sequence"/>
</dbReference>
<name>A6NQX0_9FIRM</name>
<evidence type="ECO:0000313" key="3">
    <source>
        <dbReference type="Proteomes" id="UP000003639"/>
    </source>
</evidence>
<organism evidence="2 3">
    <name type="scientific">Pseudoflavonifractor capillosus ATCC 29799</name>
    <dbReference type="NCBI Taxonomy" id="411467"/>
    <lineage>
        <taxon>Bacteria</taxon>
        <taxon>Bacillati</taxon>
        <taxon>Bacillota</taxon>
        <taxon>Clostridia</taxon>
        <taxon>Eubacteriales</taxon>
        <taxon>Oscillospiraceae</taxon>
        <taxon>Pseudoflavonifractor</taxon>
    </lineage>
</organism>
<gene>
    <name evidence="2" type="ORF">BACCAP_00594</name>
</gene>
<dbReference type="STRING" id="411467.BACCAP_00594"/>
<reference evidence="2 3" key="1">
    <citation type="submission" date="2007-04" db="EMBL/GenBank/DDBJ databases">
        <authorList>
            <person name="Fulton L."/>
            <person name="Clifton S."/>
            <person name="Fulton B."/>
            <person name="Xu J."/>
            <person name="Minx P."/>
            <person name="Pepin K.H."/>
            <person name="Johnson M."/>
            <person name="Thiruvilangam P."/>
            <person name="Bhonagiri V."/>
            <person name="Nash W.E."/>
            <person name="Mardis E.R."/>
            <person name="Wilson R.K."/>
        </authorList>
    </citation>
    <scope>NUCLEOTIDE SEQUENCE [LARGE SCALE GENOMIC DNA]</scope>
    <source>
        <strain evidence="2 3">ATCC 29799</strain>
    </source>
</reference>
<evidence type="ECO:0000256" key="1">
    <source>
        <dbReference type="SAM" id="MobiDB-lite"/>
    </source>
</evidence>
<feature type="region of interest" description="Disordered" evidence="1">
    <location>
        <begin position="1"/>
        <end position="38"/>
    </location>
</feature>
<accession>A6NQX0</accession>
<reference evidence="2 3" key="2">
    <citation type="submission" date="2007-06" db="EMBL/GenBank/DDBJ databases">
        <title>Draft genome sequence of Pseudoflavonifractor capillosus ATCC 29799.</title>
        <authorList>
            <person name="Sudarsanam P."/>
            <person name="Ley R."/>
            <person name="Guruge J."/>
            <person name="Turnbaugh P.J."/>
            <person name="Mahowald M."/>
            <person name="Liep D."/>
            <person name="Gordon J."/>
        </authorList>
    </citation>
    <scope>NUCLEOTIDE SEQUENCE [LARGE SCALE GENOMIC DNA]</scope>
    <source>
        <strain evidence="2 3">ATCC 29799</strain>
    </source>
</reference>
<proteinExistence type="predicted"/>
<sequence>MPAHGSFSAITIDSETRLGRGATSGGFGQNEKAGGEQR</sequence>